<dbReference type="Gene3D" id="1.20.5.420">
    <property type="entry name" value="Immunoglobulin FC, subunit C"/>
    <property type="match status" value="1"/>
</dbReference>
<name>A0A7S1KRD8_9EUKA</name>
<keyword evidence="8" id="KW-0472">Membrane</keyword>
<reference evidence="12" key="1">
    <citation type="submission" date="2021-01" db="EMBL/GenBank/DDBJ databases">
        <authorList>
            <person name="Corre E."/>
            <person name="Pelletier E."/>
            <person name="Niang G."/>
            <person name="Scheremetjew M."/>
            <person name="Finn R."/>
            <person name="Kale V."/>
            <person name="Holt S."/>
            <person name="Cochrane G."/>
            <person name="Meng A."/>
            <person name="Brown T."/>
            <person name="Cohen L."/>
        </authorList>
    </citation>
    <scope>NUCLEOTIDE SEQUENCE</scope>
    <source>
        <strain evidence="12">WS</strain>
    </source>
</reference>
<keyword evidence="5" id="KW-0963">Cytoplasm</keyword>
<feature type="domain" description="Vta1 C-terminal" evidence="11">
    <location>
        <begin position="311"/>
        <end position="344"/>
    </location>
</feature>
<dbReference type="InterPro" id="IPR044538">
    <property type="entry name" value="Vta1-like"/>
</dbReference>
<evidence type="ECO:0000256" key="4">
    <source>
        <dbReference type="ARBA" id="ARBA00022448"/>
    </source>
</evidence>
<dbReference type="InterPro" id="IPR023175">
    <property type="entry name" value="Vta1/CALS_N_sf"/>
</dbReference>
<evidence type="ECO:0000256" key="3">
    <source>
        <dbReference type="ARBA" id="ARBA00007895"/>
    </source>
</evidence>
<dbReference type="Gene3D" id="1.25.40.270">
    <property type="entry name" value="Vacuolar protein sorting-associated protein vta1"/>
    <property type="match status" value="1"/>
</dbReference>
<evidence type="ECO:0000256" key="9">
    <source>
        <dbReference type="SAM" id="MobiDB-lite"/>
    </source>
</evidence>
<feature type="compositionally biased region" description="Polar residues" evidence="9">
    <location>
        <begin position="176"/>
        <end position="191"/>
    </location>
</feature>
<accession>A0A7S1KRD8</accession>
<evidence type="ECO:0008006" key="13">
    <source>
        <dbReference type="Google" id="ProtNLM"/>
    </source>
</evidence>
<comment type="similarity">
    <text evidence="3">Belongs to the VTA1 family.</text>
</comment>
<evidence type="ECO:0000256" key="2">
    <source>
        <dbReference type="ARBA" id="ARBA00004496"/>
    </source>
</evidence>
<feature type="region of interest" description="Disordered" evidence="9">
    <location>
        <begin position="153"/>
        <end position="191"/>
    </location>
</feature>
<feature type="compositionally biased region" description="Low complexity" evidence="9">
    <location>
        <begin position="227"/>
        <end position="244"/>
    </location>
</feature>
<dbReference type="PANTHER" id="PTHR46009">
    <property type="entry name" value="VACUOLAR PROTEIN SORTING-ASSOCIATED PROTEIN VTA1 HOMOLOG"/>
    <property type="match status" value="1"/>
</dbReference>
<feature type="compositionally biased region" description="Polar residues" evidence="9">
    <location>
        <begin position="276"/>
        <end position="306"/>
    </location>
</feature>
<dbReference type="Pfam" id="PF18097">
    <property type="entry name" value="Vta1_C"/>
    <property type="match status" value="1"/>
</dbReference>
<feature type="domain" description="Vta1/callose synthase N-terminal" evidence="10">
    <location>
        <begin position="14"/>
        <end position="151"/>
    </location>
</feature>
<dbReference type="PANTHER" id="PTHR46009:SF1">
    <property type="entry name" value="VACUOLAR PROTEIN SORTING-ASSOCIATED PROTEIN VTA1 HOMOLOG"/>
    <property type="match status" value="1"/>
</dbReference>
<evidence type="ECO:0000256" key="1">
    <source>
        <dbReference type="ARBA" id="ARBA00004481"/>
    </source>
</evidence>
<dbReference type="InterPro" id="IPR041212">
    <property type="entry name" value="Vta1_C"/>
</dbReference>
<organism evidence="12">
    <name type="scientific">Percolomonas cosmopolitus</name>
    <dbReference type="NCBI Taxonomy" id="63605"/>
    <lineage>
        <taxon>Eukaryota</taxon>
        <taxon>Discoba</taxon>
        <taxon>Heterolobosea</taxon>
        <taxon>Tetramitia</taxon>
        <taxon>Eutetramitia</taxon>
        <taxon>Percolomonadidae</taxon>
        <taxon>Percolomonas</taxon>
    </lineage>
</organism>
<proteinExistence type="inferred from homology"/>
<protein>
    <recommendedName>
        <fullName evidence="13">Vta1/callose synthase N-terminal domain-containing protein</fullName>
    </recommendedName>
</protein>
<feature type="region of interest" description="Disordered" evidence="9">
    <location>
        <begin position="215"/>
        <end position="306"/>
    </location>
</feature>
<evidence type="ECO:0000313" key="12">
    <source>
        <dbReference type="EMBL" id="CAD9082764.1"/>
    </source>
</evidence>
<evidence type="ECO:0000256" key="6">
    <source>
        <dbReference type="ARBA" id="ARBA00022753"/>
    </source>
</evidence>
<dbReference type="GO" id="GO:0032511">
    <property type="term" value="P:late endosome to vacuole transport via multivesicular body sorting pathway"/>
    <property type="evidence" value="ECO:0007669"/>
    <property type="project" value="InterPro"/>
</dbReference>
<gene>
    <name evidence="12" type="ORF">PCOS0759_LOCUS6004</name>
</gene>
<dbReference type="GO" id="GO:0015031">
    <property type="term" value="P:protein transport"/>
    <property type="evidence" value="ECO:0007669"/>
    <property type="project" value="UniProtKB-KW"/>
</dbReference>
<comment type="subcellular location">
    <subcellularLocation>
        <location evidence="2">Cytoplasm</location>
    </subcellularLocation>
    <subcellularLocation>
        <location evidence="1">Endosome membrane</location>
        <topology evidence="1">Peripheral membrane protein</topology>
    </subcellularLocation>
</comment>
<dbReference type="AlphaFoldDB" id="A0A7S1KRD8"/>
<evidence type="ECO:0000256" key="7">
    <source>
        <dbReference type="ARBA" id="ARBA00022927"/>
    </source>
</evidence>
<evidence type="ECO:0000256" key="8">
    <source>
        <dbReference type="ARBA" id="ARBA00023136"/>
    </source>
</evidence>
<dbReference type="InterPro" id="IPR039431">
    <property type="entry name" value="Vta1/CALS_N"/>
</dbReference>
<keyword evidence="7" id="KW-0653">Protein transport</keyword>
<evidence type="ECO:0000259" key="11">
    <source>
        <dbReference type="Pfam" id="PF18097"/>
    </source>
</evidence>
<sequence length="349" mass="39016">MSTTSDIPDGLQTLKPFIQRANEVNSRNRVVAYYCRTYAAQLGIDVIQRPNVTKEQTNYVLNLMDELEQEKEELKPAPEEGRAIMELFALKMFGKAEQALENGRCDKILAKIFYTSSILMEACKQFGDLAEDVQKKQKYARWRAAQITKAVNSGETLDLSGEHQESDEDSMQQSSITPSNPFQQNRAPQQQRDIMDTTNDDEDDFSRLQNQFNQQHASFSNPNPPMTSSIHSTTSTGSNASGNSGALGFGGADQQYNYDFEQHQQPKSLPPVPSANMPSQQTPTHQNQSFTNHSNGNSSGYAPQQNDLTDEDIEEAQKLTKYAISALQFYDVPVAIQNLRDALARLGAR</sequence>
<dbReference type="EMBL" id="HBGD01007185">
    <property type="protein sequence ID" value="CAD9082764.1"/>
    <property type="molecule type" value="Transcribed_RNA"/>
</dbReference>
<keyword evidence="4" id="KW-0813">Transport</keyword>
<dbReference type="GO" id="GO:0005771">
    <property type="term" value="C:multivesicular body"/>
    <property type="evidence" value="ECO:0007669"/>
    <property type="project" value="TreeGrafter"/>
</dbReference>
<keyword evidence="6" id="KW-0967">Endosome</keyword>
<evidence type="ECO:0000256" key="5">
    <source>
        <dbReference type="ARBA" id="ARBA00022490"/>
    </source>
</evidence>
<dbReference type="Pfam" id="PF04652">
    <property type="entry name" value="Vta1"/>
    <property type="match status" value="1"/>
</dbReference>
<dbReference type="GO" id="GO:0010008">
    <property type="term" value="C:endosome membrane"/>
    <property type="evidence" value="ECO:0007669"/>
    <property type="project" value="UniProtKB-SubCell"/>
</dbReference>
<evidence type="ECO:0000259" key="10">
    <source>
        <dbReference type="Pfam" id="PF04652"/>
    </source>
</evidence>